<evidence type="ECO:0000313" key="2">
    <source>
        <dbReference type="Proteomes" id="UP001139263"/>
    </source>
</evidence>
<sequence>MGNTTNSKGKMGIMIVSKDEQRVKVALSLALHIQEAPEQDGVSHLEVYLFAEATDLIDHASDEIKQMISELISRGVMVGACKNLVDAYHVHEKAIALNLQVSGANATLGRWANEHYVTLSF</sequence>
<dbReference type="SUPFAM" id="SSF75169">
    <property type="entry name" value="DsrEFH-like"/>
    <property type="match status" value="1"/>
</dbReference>
<evidence type="ECO:0000313" key="1">
    <source>
        <dbReference type="EMBL" id="MCI0183043.1"/>
    </source>
</evidence>
<dbReference type="RefSeq" id="WP_241712798.1">
    <property type="nucleotide sequence ID" value="NZ_JALBUF010000003.1"/>
</dbReference>
<proteinExistence type="predicted"/>
<name>A0A9X1VA92_9BACL</name>
<dbReference type="AlphaFoldDB" id="A0A9X1VA92"/>
<comment type="caution">
    <text evidence="1">The sequence shown here is derived from an EMBL/GenBank/DDBJ whole genome shotgun (WGS) entry which is preliminary data.</text>
</comment>
<keyword evidence="2" id="KW-1185">Reference proteome</keyword>
<protein>
    <recommendedName>
        <fullName evidence="3">DsrE family protein</fullName>
    </recommendedName>
</protein>
<reference evidence="1" key="1">
    <citation type="submission" date="2022-03" db="EMBL/GenBank/DDBJ databases">
        <title>Draft Genome Sequence of Firmicute Strain S0AB, a Heterotrophic Iron/Sulfur-Oxidizing Extreme Acidophile.</title>
        <authorList>
            <person name="Vergara E."/>
            <person name="Pakostova E."/>
            <person name="Johnson D.B."/>
            <person name="Holmes D.S."/>
        </authorList>
    </citation>
    <scope>NUCLEOTIDE SEQUENCE</scope>
    <source>
        <strain evidence="1">S0AB</strain>
    </source>
</reference>
<organism evidence="1 2">
    <name type="scientific">Sulfoacidibacillus ferrooxidans</name>
    <dbReference type="NCBI Taxonomy" id="2005001"/>
    <lineage>
        <taxon>Bacteria</taxon>
        <taxon>Bacillati</taxon>
        <taxon>Bacillota</taxon>
        <taxon>Bacilli</taxon>
        <taxon>Bacillales</taxon>
        <taxon>Alicyclobacillaceae</taxon>
        <taxon>Sulfoacidibacillus</taxon>
    </lineage>
</organism>
<dbReference type="Proteomes" id="UP001139263">
    <property type="component" value="Unassembled WGS sequence"/>
</dbReference>
<gene>
    <name evidence="1" type="ORF">MM817_01313</name>
</gene>
<evidence type="ECO:0008006" key="3">
    <source>
        <dbReference type="Google" id="ProtNLM"/>
    </source>
</evidence>
<accession>A0A9X1VA92</accession>
<dbReference type="InterPro" id="IPR027396">
    <property type="entry name" value="DsrEFH-like"/>
</dbReference>
<dbReference type="EMBL" id="JALBUF010000003">
    <property type="protein sequence ID" value="MCI0183043.1"/>
    <property type="molecule type" value="Genomic_DNA"/>
</dbReference>
<dbReference type="Gene3D" id="3.40.1260.10">
    <property type="entry name" value="DsrEFH-like"/>
    <property type="match status" value="1"/>
</dbReference>